<feature type="transmembrane region" description="Helical" evidence="5">
    <location>
        <begin position="115"/>
        <end position="140"/>
    </location>
</feature>
<evidence type="ECO:0000313" key="7">
    <source>
        <dbReference type="EMBL" id="GGL10437.1"/>
    </source>
</evidence>
<feature type="transmembrane region" description="Helical" evidence="5">
    <location>
        <begin position="63"/>
        <end position="82"/>
    </location>
</feature>
<proteinExistence type="predicted"/>
<feature type="transmembrane region" description="Helical" evidence="5">
    <location>
        <begin position="313"/>
        <end position="336"/>
    </location>
</feature>
<dbReference type="Proteomes" id="UP000656042">
    <property type="component" value="Unassembled WGS sequence"/>
</dbReference>
<comment type="subcellular location">
    <subcellularLocation>
        <location evidence="1">Cell membrane</location>
        <topology evidence="1">Multi-pass membrane protein</topology>
    </subcellularLocation>
</comment>
<comment type="caution">
    <text evidence="7">The sequence shown here is derived from an EMBL/GenBank/DDBJ whole genome shotgun (WGS) entry which is preliminary data.</text>
</comment>
<feature type="transmembrane region" description="Helical" evidence="5">
    <location>
        <begin position="258"/>
        <end position="277"/>
    </location>
</feature>
<feature type="transmembrane region" description="Helical" evidence="5">
    <location>
        <begin position="152"/>
        <end position="171"/>
    </location>
</feature>
<dbReference type="RefSeq" id="WP_189081889.1">
    <property type="nucleotide sequence ID" value="NZ_BMMX01000034.1"/>
</dbReference>
<feature type="transmembrane region" description="Helical" evidence="5">
    <location>
        <begin position="377"/>
        <end position="393"/>
    </location>
</feature>
<feature type="domain" description="Major facilitator superfamily (MFS) profile" evidence="6">
    <location>
        <begin position="21"/>
        <end position="402"/>
    </location>
</feature>
<keyword evidence="8" id="KW-1185">Reference proteome</keyword>
<evidence type="ECO:0000256" key="5">
    <source>
        <dbReference type="SAM" id="Phobius"/>
    </source>
</evidence>
<gene>
    <name evidence="7" type="ORF">GCM10012284_51510</name>
</gene>
<keyword evidence="4 5" id="KW-0472">Membrane</keyword>
<evidence type="ECO:0000256" key="2">
    <source>
        <dbReference type="ARBA" id="ARBA00022692"/>
    </source>
</evidence>
<dbReference type="PROSITE" id="PS50850">
    <property type="entry name" value="MFS"/>
    <property type="match status" value="1"/>
</dbReference>
<dbReference type="InterPro" id="IPR020846">
    <property type="entry name" value="MFS_dom"/>
</dbReference>
<dbReference type="PANTHER" id="PTHR23537:SF1">
    <property type="entry name" value="SUGAR TRANSPORTER"/>
    <property type="match status" value="1"/>
</dbReference>
<feature type="transmembrane region" description="Helical" evidence="5">
    <location>
        <begin position="177"/>
        <end position="197"/>
    </location>
</feature>
<evidence type="ECO:0000259" key="6">
    <source>
        <dbReference type="PROSITE" id="PS50850"/>
    </source>
</evidence>
<protein>
    <submittedName>
        <fullName evidence="7">MFS transporter</fullName>
    </submittedName>
</protein>
<keyword evidence="3 5" id="KW-1133">Transmembrane helix</keyword>
<evidence type="ECO:0000256" key="3">
    <source>
        <dbReference type="ARBA" id="ARBA00022989"/>
    </source>
</evidence>
<dbReference type="EMBL" id="BMMX01000034">
    <property type="protein sequence ID" value="GGL10437.1"/>
    <property type="molecule type" value="Genomic_DNA"/>
</dbReference>
<reference evidence="7" key="2">
    <citation type="submission" date="2020-09" db="EMBL/GenBank/DDBJ databases">
        <authorList>
            <person name="Sun Q."/>
            <person name="Zhou Y."/>
        </authorList>
    </citation>
    <scope>NUCLEOTIDE SEQUENCE</scope>
    <source>
        <strain evidence="7">CGMCC 4.7299</strain>
    </source>
</reference>
<evidence type="ECO:0000256" key="1">
    <source>
        <dbReference type="ARBA" id="ARBA00004651"/>
    </source>
</evidence>
<feature type="transmembrane region" description="Helical" evidence="5">
    <location>
        <begin position="22"/>
        <end position="43"/>
    </location>
</feature>
<feature type="transmembrane region" description="Helical" evidence="5">
    <location>
        <begin position="348"/>
        <end position="371"/>
    </location>
</feature>
<keyword evidence="2 5" id="KW-0812">Transmembrane</keyword>
<name>A0A8J3C5K6_9ACTN</name>
<dbReference type="InterPro" id="IPR036259">
    <property type="entry name" value="MFS_trans_sf"/>
</dbReference>
<feature type="transmembrane region" description="Helical" evidence="5">
    <location>
        <begin position="91"/>
        <end position="109"/>
    </location>
</feature>
<dbReference type="PANTHER" id="PTHR23537">
    <property type="match status" value="1"/>
</dbReference>
<dbReference type="InterPro" id="IPR011701">
    <property type="entry name" value="MFS"/>
</dbReference>
<evidence type="ECO:0000313" key="8">
    <source>
        <dbReference type="Proteomes" id="UP000656042"/>
    </source>
</evidence>
<dbReference type="Pfam" id="PF07690">
    <property type="entry name" value="MFS_1"/>
    <property type="match status" value="1"/>
</dbReference>
<feature type="transmembrane region" description="Helical" evidence="5">
    <location>
        <begin position="226"/>
        <end position="246"/>
    </location>
</feature>
<dbReference type="InterPro" id="IPR010645">
    <property type="entry name" value="MFS_4"/>
</dbReference>
<organism evidence="7 8">
    <name type="scientific">Mangrovihabitans endophyticus</name>
    <dbReference type="NCBI Taxonomy" id="1751298"/>
    <lineage>
        <taxon>Bacteria</taxon>
        <taxon>Bacillati</taxon>
        <taxon>Actinomycetota</taxon>
        <taxon>Actinomycetes</taxon>
        <taxon>Micromonosporales</taxon>
        <taxon>Micromonosporaceae</taxon>
        <taxon>Mangrovihabitans</taxon>
    </lineage>
</organism>
<sequence length="421" mass="42276">MTTAKTTPPADESAPSASGPRWAMVGAGAALIGTCYGLARFAYGLFAPDFQAEFAIGSTLSGVIGAGSYVGYCVAIVASLLITPRYGPRRVAVLAGLTAPLGIATVAVAPSAPVLAAGIVVAGSSTGIASPPMAAAVARWVRQSSRDRAQTIVNAGTGLGVLISGPTALVLLADWRWAWGTFAVIAALVTGWVAWAIPAPSGPNRPEVQPGEPGSGRGMRLVPGTAMLVIASFVMGLGSIAVWTFGRELVDRQAEGNTTISAAVWIALGASGVLGAFGGDLIRRVGLPVAWAVLMVAMGAATALFTLGSAAMLLVLLAAAVFGASYIGLTGCALIWSTRLYPDRTSLGVGLSFFTLAAGQAAGAPVVGALIGAANPTGVFCAWAALSVAGAALRPRRVLPADADRIPGARTPKPPRSPAPR</sequence>
<feature type="transmembrane region" description="Helical" evidence="5">
    <location>
        <begin position="289"/>
        <end position="307"/>
    </location>
</feature>
<dbReference type="AlphaFoldDB" id="A0A8J3C5K6"/>
<evidence type="ECO:0000256" key="4">
    <source>
        <dbReference type="ARBA" id="ARBA00023136"/>
    </source>
</evidence>
<dbReference type="GO" id="GO:0005886">
    <property type="term" value="C:plasma membrane"/>
    <property type="evidence" value="ECO:0007669"/>
    <property type="project" value="UniProtKB-SubCell"/>
</dbReference>
<accession>A0A8J3C5K6</accession>
<dbReference type="SUPFAM" id="SSF103473">
    <property type="entry name" value="MFS general substrate transporter"/>
    <property type="match status" value="1"/>
</dbReference>
<dbReference type="GO" id="GO:0022857">
    <property type="term" value="F:transmembrane transporter activity"/>
    <property type="evidence" value="ECO:0007669"/>
    <property type="project" value="InterPro"/>
</dbReference>
<reference evidence="7" key="1">
    <citation type="journal article" date="2014" name="Int. J. Syst. Evol. Microbiol.">
        <title>Complete genome sequence of Corynebacterium casei LMG S-19264T (=DSM 44701T), isolated from a smear-ripened cheese.</title>
        <authorList>
            <consortium name="US DOE Joint Genome Institute (JGI-PGF)"/>
            <person name="Walter F."/>
            <person name="Albersmeier A."/>
            <person name="Kalinowski J."/>
            <person name="Ruckert C."/>
        </authorList>
    </citation>
    <scope>NUCLEOTIDE SEQUENCE</scope>
    <source>
        <strain evidence="7">CGMCC 4.7299</strain>
    </source>
</reference>
<dbReference type="Gene3D" id="1.20.1250.20">
    <property type="entry name" value="MFS general substrate transporter like domains"/>
    <property type="match status" value="1"/>
</dbReference>